<dbReference type="InParanoid" id="M0CX38"/>
<dbReference type="AlphaFoldDB" id="M0CX38"/>
<comment type="caution">
    <text evidence="3">The sequence shown here is derived from an EMBL/GenBank/DDBJ whole genome shotgun (WGS) entry which is preliminary data.</text>
</comment>
<dbReference type="RefSeq" id="WP_008389145.1">
    <property type="nucleotide sequence ID" value="NZ_AOIV01000041.1"/>
</dbReference>
<feature type="domain" description="DUF7310" evidence="2">
    <location>
        <begin position="11"/>
        <end position="119"/>
    </location>
</feature>
<organism evidence="3 4">
    <name type="scientific">Halogeometricum pallidum JCM 14848</name>
    <dbReference type="NCBI Taxonomy" id="1227487"/>
    <lineage>
        <taxon>Archaea</taxon>
        <taxon>Methanobacteriati</taxon>
        <taxon>Methanobacteriota</taxon>
        <taxon>Stenosarchaea group</taxon>
        <taxon>Halobacteria</taxon>
        <taxon>Halobacteriales</taxon>
        <taxon>Haloferacaceae</taxon>
        <taxon>Halogeometricum</taxon>
    </lineage>
</organism>
<evidence type="ECO:0000256" key="1">
    <source>
        <dbReference type="SAM" id="MobiDB-lite"/>
    </source>
</evidence>
<protein>
    <recommendedName>
        <fullName evidence="2">DUF7310 domain-containing protein</fullName>
    </recommendedName>
</protein>
<evidence type="ECO:0000313" key="3">
    <source>
        <dbReference type="EMBL" id="ELZ27203.1"/>
    </source>
</evidence>
<name>M0CX38_HALPD</name>
<feature type="region of interest" description="Disordered" evidence="1">
    <location>
        <begin position="20"/>
        <end position="73"/>
    </location>
</feature>
<feature type="region of interest" description="Disordered" evidence="1">
    <location>
        <begin position="134"/>
        <end position="154"/>
    </location>
</feature>
<dbReference type="EMBL" id="AOIV01000041">
    <property type="protein sequence ID" value="ELZ27203.1"/>
    <property type="molecule type" value="Genomic_DNA"/>
</dbReference>
<keyword evidence="4" id="KW-1185">Reference proteome</keyword>
<proteinExistence type="predicted"/>
<dbReference type="InterPro" id="IPR055734">
    <property type="entry name" value="DUF7310"/>
</dbReference>
<dbReference type="Proteomes" id="UP000011513">
    <property type="component" value="Unassembled WGS sequence"/>
</dbReference>
<dbReference type="eggNOG" id="arCOG07564">
    <property type="taxonomic scope" value="Archaea"/>
</dbReference>
<accession>M0CX38</accession>
<dbReference type="Pfam" id="PF23991">
    <property type="entry name" value="DUF7310"/>
    <property type="match status" value="1"/>
</dbReference>
<sequence>MPNDRTDTATLAARLDAVERALTDETRTAPGSAAEREPASTDPDDSDLSGALNVPDAPGAESERSDAVAADGDAVRRLERRVEELAAELDAVRGLLGGVEAVNESVERRANLALAAAERARTDRETDGLVVERLPDGDDVRDDRSSAVDAVEAEREDSAASLAARLREAL</sequence>
<evidence type="ECO:0000259" key="2">
    <source>
        <dbReference type="Pfam" id="PF23991"/>
    </source>
</evidence>
<gene>
    <name evidence="3" type="ORF">C474_17694</name>
</gene>
<reference evidence="3 4" key="1">
    <citation type="journal article" date="2014" name="PLoS Genet.">
        <title>Phylogenetically driven sequencing of extremely halophilic archaea reveals strategies for static and dynamic osmo-response.</title>
        <authorList>
            <person name="Becker E.A."/>
            <person name="Seitzer P.M."/>
            <person name="Tritt A."/>
            <person name="Larsen D."/>
            <person name="Krusor M."/>
            <person name="Yao A.I."/>
            <person name="Wu D."/>
            <person name="Madern D."/>
            <person name="Eisen J.A."/>
            <person name="Darling A.E."/>
            <person name="Facciotti M.T."/>
        </authorList>
    </citation>
    <scope>NUCLEOTIDE SEQUENCE [LARGE SCALE GENOMIC DNA]</scope>
    <source>
        <strain evidence="3 4">JCM 14848</strain>
    </source>
</reference>
<evidence type="ECO:0000313" key="4">
    <source>
        <dbReference type="Proteomes" id="UP000011513"/>
    </source>
</evidence>